<organism evidence="2 3">
    <name type="scientific">Cephaloticoccus primus</name>
    <dbReference type="NCBI Taxonomy" id="1548207"/>
    <lineage>
        <taxon>Bacteria</taxon>
        <taxon>Pseudomonadati</taxon>
        <taxon>Verrucomicrobiota</taxon>
        <taxon>Opitutia</taxon>
        <taxon>Opitutales</taxon>
        <taxon>Opitutaceae</taxon>
        <taxon>Cephaloticoccus</taxon>
    </lineage>
</organism>
<dbReference type="Proteomes" id="UP000070058">
    <property type="component" value="Unassembled WGS sequence"/>
</dbReference>
<keyword evidence="3" id="KW-1185">Reference proteome</keyword>
<protein>
    <submittedName>
        <fullName evidence="2">Uncharacterized protein</fullName>
    </submittedName>
</protein>
<reference evidence="3" key="1">
    <citation type="submission" date="2016-02" db="EMBL/GenBank/DDBJ databases">
        <authorList>
            <person name="Sanders J.G."/>
            <person name="Lin J.Y."/>
            <person name="Wertz J.T."/>
            <person name="Russell J.A."/>
            <person name="Moreau C.S."/>
            <person name="Powell S."/>
        </authorList>
    </citation>
    <scope>NUCLEOTIDE SEQUENCE [LARGE SCALE GENOMIC DNA]</scope>
    <source>
        <strain evidence="3">CAG34</strain>
    </source>
</reference>
<feature type="transmembrane region" description="Helical" evidence="1">
    <location>
        <begin position="93"/>
        <end position="115"/>
    </location>
</feature>
<keyword evidence="1" id="KW-1133">Transmembrane helix</keyword>
<gene>
    <name evidence="2" type="ORF">AXK11_08165</name>
</gene>
<dbReference type="EMBL" id="LSZQ01000061">
    <property type="protein sequence ID" value="KXU34495.1"/>
    <property type="molecule type" value="Genomic_DNA"/>
</dbReference>
<keyword evidence="1" id="KW-0812">Transmembrane</keyword>
<keyword evidence="1" id="KW-0472">Membrane</keyword>
<name>A0A139SIU9_9BACT</name>
<evidence type="ECO:0000313" key="2">
    <source>
        <dbReference type="EMBL" id="KXU34495.1"/>
    </source>
</evidence>
<sequence>MKKKPQSIEEHLESLSEQLGAIFQTPPPARPEPVELSTAIFTQDGWTAWAGQASHPEWLQSLSHYPHWLVLGCAGVLSVAGLWLLFRMLRWTLMLLVPLVLVAVAAWAAWFFFLADKFAEK</sequence>
<accession>A0A139SIU9</accession>
<evidence type="ECO:0000313" key="3">
    <source>
        <dbReference type="Proteomes" id="UP000070058"/>
    </source>
</evidence>
<comment type="caution">
    <text evidence="2">The sequence shown here is derived from an EMBL/GenBank/DDBJ whole genome shotgun (WGS) entry which is preliminary data.</text>
</comment>
<dbReference type="AlphaFoldDB" id="A0A139SIU9"/>
<dbReference type="RefSeq" id="WP_068631101.1">
    <property type="nucleotide sequence ID" value="NZ_LSZQ01000061.1"/>
</dbReference>
<proteinExistence type="predicted"/>
<feature type="transmembrane region" description="Helical" evidence="1">
    <location>
        <begin position="65"/>
        <end position="86"/>
    </location>
</feature>
<evidence type="ECO:0000256" key="1">
    <source>
        <dbReference type="SAM" id="Phobius"/>
    </source>
</evidence>